<dbReference type="SUPFAM" id="SSF46785">
    <property type="entry name" value="Winged helix' DNA-binding domain"/>
    <property type="match status" value="1"/>
</dbReference>
<comment type="function">
    <text evidence="1">NodD regulates the expression of the nodABCFE genes which encode other nodulation proteins. NodD is also a negative regulator of its own expression. Binds flavonoids as inducers.</text>
</comment>
<evidence type="ECO:0000313" key="8">
    <source>
        <dbReference type="Proteomes" id="UP000092839"/>
    </source>
</evidence>
<dbReference type="GO" id="GO:0043565">
    <property type="term" value="F:sequence-specific DNA binding"/>
    <property type="evidence" value="ECO:0007669"/>
    <property type="project" value="TreeGrafter"/>
</dbReference>
<evidence type="ECO:0000256" key="1">
    <source>
        <dbReference type="ARBA" id="ARBA00003502"/>
    </source>
</evidence>
<comment type="similarity">
    <text evidence="2">Belongs to the LysR transcriptional regulatory family.</text>
</comment>
<dbReference type="InterPro" id="IPR036390">
    <property type="entry name" value="WH_DNA-bd_sf"/>
</dbReference>
<evidence type="ECO:0000259" key="6">
    <source>
        <dbReference type="PROSITE" id="PS50931"/>
    </source>
</evidence>
<dbReference type="Gene3D" id="3.40.190.10">
    <property type="entry name" value="Periplasmic binding protein-like II"/>
    <property type="match status" value="2"/>
</dbReference>
<organism evidence="7 8">
    <name type="scientific">Bradyrhizobium icense</name>
    <dbReference type="NCBI Taxonomy" id="1274631"/>
    <lineage>
        <taxon>Bacteria</taxon>
        <taxon>Pseudomonadati</taxon>
        <taxon>Pseudomonadota</taxon>
        <taxon>Alphaproteobacteria</taxon>
        <taxon>Hyphomicrobiales</taxon>
        <taxon>Nitrobacteraceae</taxon>
        <taxon>Bradyrhizobium</taxon>
    </lineage>
</organism>
<evidence type="ECO:0000256" key="4">
    <source>
        <dbReference type="ARBA" id="ARBA00023125"/>
    </source>
</evidence>
<dbReference type="Gene3D" id="1.10.10.10">
    <property type="entry name" value="Winged helix-like DNA-binding domain superfamily/Winged helix DNA-binding domain"/>
    <property type="match status" value="1"/>
</dbReference>
<evidence type="ECO:0000256" key="5">
    <source>
        <dbReference type="ARBA" id="ARBA00023163"/>
    </source>
</evidence>
<dbReference type="InterPro" id="IPR058163">
    <property type="entry name" value="LysR-type_TF_proteobact-type"/>
</dbReference>
<dbReference type="PROSITE" id="PS50931">
    <property type="entry name" value="HTH_LYSR"/>
    <property type="match status" value="1"/>
</dbReference>
<gene>
    <name evidence="7" type="ORF">LMTR13_08115</name>
</gene>
<keyword evidence="5" id="KW-0804">Transcription</keyword>
<evidence type="ECO:0000256" key="3">
    <source>
        <dbReference type="ARBA" id="ARBA00023015"/>
    </source>
</evidence>
<dbReference type="Pfam" id="PF03466">
    <property type="entry name" value="LysR_substrate"/>
    <property type="match status" value="1"/>
</dbReference>
<dbReference type="GO" id="GO:0003700">
    <property type="term" value="F:DNA-binding transcription factor activity"/>
    <property type="evidence" value="ECO:0007669"/>
    <property type="project" value="InterPro"/>
</dbReference>
<dbReference type="InterPro" id="IPR036388">
    <property type="entry name" value="WH-like_DNA-bd_sf"/>
</dbReference>
<dbReference type="STRING" id="1274631.LMTR13_08115"/>
<dbReference type="GO" id="GO:0006351">
    <property type="term" value="P:DNA-templated transcription"/>
    <property type="evidence" value="ECO:0007669"/>
    <property type="project" value="TreeGrafter"/>
</dbReference>
<proteinExistence type="inferred from homology"/>
<dbReference type="RefSeq" id="WP_065727437.1">
    <property type="nucleotide sequence ID" value="NZ_CP016428.1"/>
</dbReference>
<reference evidence="7 8" key="1">
    <citation type="submission" date="2016-07" db="EMBL/GenBank/DDBJ databases">
        <title>Complete genome sequence of Bradyrhizobium icense LMTR 13T, a potential inoculant strain isolated from lima bean (Phaseolus lunatus) in Peru.</title>
        <authorList>
            <person name="Ormeno-Orrillo E."/>
            <person name="Duran D."/>
            <person name="Rogel M.A."/>
            <person name="Rey L."/>
            <person name="Imperial J."/>
            <person name="Ruiz-Argueso T."/>
            <person name="Martinez-Romero E."/>
        </authorList>
    </citation>
    <scope>NUCLEOTIDE SEQUENCE [LARGE SCALE GENOMIC DNA]</scope>
    <source>
        <strain evidence="7 8">LMTR 13</strain>
    </source>
</reference>
<keyword evidence="4" id="KW-0238">DNA-binding</keyword>
<dbReference type="CDD" id="cd08432">
    <property type="entry name" value="PBP2_GcdR_TrpI_HvrB_AmpR_like"/>
    <property type="match status" value="1"/>
</dbReference>
<feature type="domain" description="HTH lysR-type" evidence="6">
    <location>
        <begin position="6"/>
        <end position="63"/>
    </location>
</feature>
<dbReference type="KEGG" id="bic:LMTR13_08115"/>
<accession>A0A1B1UBP6</accession>
<keyword evidence="3" id="KW-0805">Transcription regulation</keyword>
<dbReference type="EMBL" id="CP016428">
    <property type="protein sequence ID" value="ANW00151.1"/>
    <property type="molecule type" value="Genomic_DNA"/>
</dbReference>
<dbReference type="InterPro" id="IPR000847">
    <property type="entry name" value="LysR_HTH_N"/>
</dbReference>
<keyword evidence="8" id="KW-1185">Reference proteome</keyword>
<sequence length="302" mass="33562">MPIVLPPLPALRQFEAAARYQSFVRAAQELGQTASAVSHGISSLEKWLGAPLFQRTVRGVSLTSAGTQFLPYVIDGLSTIALGAHRLPGRRLEKRVVLSTTPTFAQRFLIPRLSRFRKLYPAIRLNIDTSPRQMLLPLDGVDLSVRTGRGNWQTSRAELLFSERLLPVTSSEYLSKLKRTGVVDWSSSTLLRLSSVEQDWNAWAECSRIELNAGDEMYFDTMQLACEAAAAGLGVAIGRLPLIQSELVSNRLVPVVEPAVKIESGYWLVSAQGKEPRTAVTTFRNWLMEETVGLRRNRLTPD</sequence>
<evidence type="ECO:0000313" key="7">
    <source>
        <dbReference type="EMBL" id="ANW00151.1"/>
    </source>
</evidence>
<dbReference type="InterPro" id="IPR005119">
    <property type="entry name" value="LysR_subst-bd"/>
</dbReference>
<dbReference type="Proteomes" id="UP000092839">
    <property type="component" value="Chromosome"/>
</dbReference>
<dbReference type="OrthoDB" id="9793571at2"/>
<name>A0A1B1UBP6_9BRAD</name>
<dbReference type="AlphaFoldDB" id="A0A1B1UBP6"/>
<evidence type="ECO:0000256" key="2">
    <source>
        <dbReference type="ARBA" id="ARBA00009437"/>
    </source>
</evidence>
<dbReference type="SUPFAM" id="SSF53850">
    <property type="entry name" value="Periplasmic binding protein-like II"/>
    <property type="match status" value="1"/>
</dbReference>
<dbReference type="Pfam" id="PF00126">
    <property type="entry name" value="HTH_1"/>
    <property type="match status" value="1"/>
</dbReference>
<protein>
    <recommendedName>
        <fullName evidence="6">HTH lysR-type domain-containing protein</fullName>
    </recommendedName>
</protein>
<dbReference type="PANTHER" id="PTHR30537:SF79">
    <property type="entry name" value="TRANSCRIPTIONAL REGULATOR-RELATED"/>
    <property type="match status" value="1"/>
</dbReference>
<dbReference type="PANTHER" id="PTHR30537">
    <property type="entry name" value="HTH-TYPE TRANSCRIPTIONAL REGULATOR"/>
    <property type="match status" value="1"/>
</dbReference>